<dbReference type="PROSITE" id="PS50109">
    <property type="entry name" value="HIS_KIN"/>
    <property type="match status" value="1"/>
</dbReference>
<evidence type="ECO:0000313" key="11">
    <source>
        <dbReference type="Proteomes" id="UP000757435"/>
    </source>
</evidence>
<accession>A0A951QEJ1</accession>
<dbReference type="AlphaFoldDB" id="A0A951QEJ1"/>
<dbReference type="Gene3D" id="3.30.565.10">
    <property type="entry name" value="Histidine kinase-like ATPase, C-terminal domain"/>
    <property type="match status" value="1"/>
</dbReference>
<dbReference type="Gene3D" id="3.30.450.40">
    <property type="match status" value="1"/>
</dbReference>
<feature type="domain" description="Histidine kinase" evidence="9">
    <location>
        <begin position="248"/>
        <end position="528"/>
    </location>
</feature>
<comment type="caution">
    <text evidence="10">The sequence shown here is derived from an EMBL/GenBank/DDBJ whole genome shotgun (WGS) entry which is preliminary data.</text>
</comment>
<evidence type="ECO:0000259" key="9">
    <source>
        <dbReference type="PROSITE" id="PS50109"/>
    </source>
</evidence>
<comment type="similarity">
    <text evidence="2">In the N-terminal section; belongs to the phytochrome family.</text>
</comment>
<keyword evidence="6" id="KW-0902">Two-component regulatory system</keyword>
<feature type="compositionally biased region" description="Low complexity" evidence="7">
    <location>
        <begin position="420"/>
        <end position="431"/>
    </location>
</feature>
<dbReference type="InterPro" id="IPR003018">
    <property type="entry name" value="GAF"/>
</dbReference>
<reference evidence="10" key="2">
    <citation type="journal article" date="2022" name="Microbiol. Resour. Announc.">
        <title>Metagenome Sequencing to Explore Phylogenomics of Terrestrial Cyanobacteria.</title>
        <authorList>
            <person name="Ward R.D."/>
            <person name="Stajich J.E."/>
            <person name="Johansen J.R."/>
            <person name="Huntemann M."/>
            <person name="Clum A."/>
            <person name="Foster B."/>
            <person name="Foster B."/>
            <person name="Roux S."/>
            <person name="Palaniappan K."/>
            <person name="Varghese N."/>
            <person name="Mukherjee S."/>
            <person name="Reddy T.B.K."/>
            <person name="Daum C."/>
            <person name="Copeland A."/>
            <person name="Chen I.A."/>
            <person name="Ivanova N.N."/>
            <person name="Kyrpides N.C."/>
            <person name="Shapiro N."/>
            <person name="Eloe-Fadrosh E.A."/>
            <person name="Pietrasiak N."/>
        </authorList>
    </citation>
    <scope>NUCLEOTIDE SEQUENCE</scope>
    <source>
        <strain evidence="10">UHER 2000/2452</strain>
    </source>
</reference>
<dbReference type="PANTHER" id="PTHR43065:SF50">
    <property type="entry name" value="HISTIDINE KINASE"/>
    <property type="match status" value="1"/>
</dbReference>
<dbReference type="SMART" id="SM00388">
    <property type="entry name" value="HisKA"/>
    <property type="match status" value="1"/>
</dbReference>
<dbReference type="SUPFAM" id="SSF55781">
    <property type="entry name" value="GAF domain-like"/>
    <property type="match status" value="1"/>
</dbReference>
<sequence length="547" mass="61155">MNLEDLEQLRDCCRDQEAFERIRKTWVAKHLARTAQLEQKNERQKSLLRVITKIRETLELEAVFKTTATEVRQLLNADRVGVFRFYPNSGWNDGEFVSEDLLPQYSSALAARIHDHCFGEHYAADYHRGRVQAIADIHAGQLSACYVEVLNSFQIRANLVVPLLLGSHLWGLLCVHQCAAPRQWQPDEVEFAQQIALQLGVALQQAELLEQTQRRATEAAEALEMLQKSQSQLIQNERMSSLGQLVAGIAHEINNPVNFIHGNLTHASRYAQNLIDLLALYQMEHPRPSQGLSDRLEEVDLDFLRVDFPKILSSMQLGADRIRQIVLSLRNFSRLDEAEMKAVDIHEGIDSTLMILQHRLKLRNDSTGIVVVKNYGNLPPVECYPGQLNQVFMNLLSNAIDALEESEGNRSQGSDLLEGNPPKSNSPKNNSLDAPLQITICTLIIPGNDQGSLSRAVIQIKDNGLGIPHALQSRLFTPFFTTKPIGKGTGLGLSISHQIVVERHGGDLQCYSQPGQGTEFWIDIPVQQSVHSVLKADVAASSVERCP</sequence>
<evidence type="ECO:0000259" key="8">
    <source>
        <dbReference type="PROSITE" id="PS50046"/>
    </source>
</evidence>
<evidence type="ECO:0000256" key="2">
    <source>
        <dbReference type="ARBA" id="ARBA00006402"/>
    </source>
</evidence>
<dbReference type="SMART" id="SM00387">
    <property type="entry name" value="HATPase_c"/>
    <property type="match status" value="1"/>
</dbReference>
<dbReference type="Proteomes" id="UP000757435">
    <property type="component" value="Unassembled WGS sequence"/>
</dbReference>
<dbReference type="Pfam" id="PF01590">
    <property type="entry name" value="GAF"/>
    <property type="match status" value="1"/>
</dbReference>
<evidence type="ECO:0000256" key="1">
    <source>
        <dbReference type="ARBA" id="ARBA00000085"/>
    </source>
</evidence>
<dbReference type="SUPFAM" id="SSF47384">
    <property type="entry name" value="Homodimeric domain of signal transducing histidine kinase"/>
    <property type="match status" value="1"/>
</dbReference>
<dbReference type="InterPro" id="IPR004358">
    <property type="entry name" value="Sig_transdc_His_kin-like_C"/>
</dbReference>
<gene>
    <name evidence="10" type="ORF">KME15_20660</name>
</gene>
<evidence type="ECO:0000256" key="4">
    <source>
        <dbReference type="ARBA" id="ARBA00022553"/>
    </source>
</evidence>
<dbReference type="CDD" id="cd00082">
    <property type="entry name" value="HisKA"/>
    <property type="match status" value="1"/>
</dbReference>
<keyword evidence="5 10" id="KW-0808">Transferase</keyword>
<keyword evidence="4" id="KW-0597">Phosphoprotein</keyword>
<evidence type="ECO:0000256" key="6">
    <source>
        <dbReference type="ARBA" id="ARBA00023012"/>
    </source>
</evidence>
<evidence type="ECO:0000313" key="10">
    <source>
        <dbReference type="EMBL" id="MBW4661094.1"/>
    </source>
</evidence>
<dbReference type="EC" id="2.7.13.3" evidence="3"/>
<comment type="catalytic activity">
    <reaction evidence="1">
        <text>ATP + protein L-histidine = ADP + protein N-phospho-L-histidine.</text>
        <dbReference type="EC" id="2.7.13.3"/>
    </reaction>
</comment>
<dbReference type="InterPro" id="IPR003594">
    <property type="entry name" value="HATPase_dom"/>
</dbReference>
<dbReference type="PRINTS" id="PR00344">
    <property type="entry name" value="BCTRLSENSOR"/>
</dbReference>
<dbReference type="InterPro" id="IPR036890">
    <property type="entry name" value="HATPase_C_sf"/>
</dbReference>
<proteinExistence type="inferred from homology"/>
<reference evidence="10" key="1">
    <citation type="submission" date="2021-05" db="EMBL/GenBank/DDBJ databases">
        <authorList>
            <person name="Pietrasiak N."/>
            <person name="Ward R."/>
            <person name="Stajich J.E."/>
            <person name="Kurbessoian T."/>
        </authorList>
    </citation>
    <scope>NUCLEOTIDE SEQUENCE</scope>
    <source>
        <strain evidence="10">UHER 2000/2452</strain>
    </source>
</reference>
<keyword evidence="5 10" id="KW-0418">Kinase</keyword>
<dbReference type="Gene3D" id="1.10.287.130">
    <property type="match status" value="1"/>
</dbReference>
<dbReference type="InterPro" id="IPR036097">
    <property type="entry name" value="HisK_dim/P_sf"/>
</dbReference>
<organism evidence="10 11">
    <name type="scientific">Drouetiella hepatica Uher 2000/2452</name>
    <dbReference type="NCBI Taxonomy" id="904376"/>
    <lineage>
        <taxon>Bacteria</taxon>
        <taxon>Bacillati</taxon>
        <taxon>Cyanobacteriota</taxon>
        <taxon>Cyanophyceae</taxon>
        <taxon>Oculatellales</taxon>
        <taxon>Oculatellaceae</taxon>
        <taxon>Drouetiella</taxon>
    </lineage>
</organism>
<feature type="domain" description="Phytochrome chromophore attachment site" evidence="8">
    <location>
        <begin position="59"/>
        <end position="198"/>
    </location>
</feature>
<evidence type="ECO:0000256" key="5">
    <source>
        <dbReference type="ARBA" id="ARBA00022777"/>
    </source>
</evidence>
<dbReference type="SMART" id="SM00065">
    <property type="entry name" value="GAF"/>
    <property type="match status" value="1"/>
</dbReference>
<dbReference type="InterPro" id="IPR029016">
    <property type="entry name" value="GAF-like_dom_sf"/>
</dbReference>
<dbReference type="InterPro" id="IPR016132">
    <property type="entry name" value="Phyto_chromo_attachment"/>
</dbReference>
<dbReference type="PANTHER" id="PTHR43065">
    <property type="entry name" value="SENSOR HISTIDINE KINASE"/>
    <property type="match status" value="1"/>
</dbReference>
<dbReference type="GO" id="GO:0000155">
    <property type="term" value="F:phosphorelay sensor kinase activity"/>
    <property type="evidence" value="ECO:0007669"/>
    <property type="project" value="InterPro"/>
</dbReference>
<dbReference type="SUPFAM" id="SSF55874">
    <property type="entry name" value="ATPase domain of HSP90 chaperone/DNA topoisomerase II/histidine kinase"/>
    <property type="match status" value="1"/>
</dbReference>
<dbReference type="InterPro" id="IPR005467">
    <property type="entry name" value="His_kinase_dom"/>
</dbReference>
<feature type="region of interest" description="Disordered" evidence="7">
    <location>
        <begin position="407"/>
        <end position="431"/>
    </location>
</feature>
<dbReference type="PROSITE" id="PS50046">
    <property type="entry name" value="PHYTOCHROME_2"/>
    <property type="match status" value="1"/>
</dbReference>
<dbReference type="InterPro" id="IPR003661">
    <property type="entry name" value="HisK_dim/P_dom"/>
</dbReference>
<dbReference type="EMBL" id="JAHHHD010000030">
    <property type="protein sequence ID" value="MBW4661094.1"/>
    <property type="molecule type" value="Genomic_DNA"/>
</dbReference>
<dbReference type="Pfam" id="PF02518">
    <property type="entry name" value="HATPase_c"/>
    <property type="match status" value="1"/>
</dbReference>
<protein>
    <recommendedName>
        <fullName evidence="3">histidine kinase</fullName>
        <ecNumber evidence="3">2.7.13.3</ecNumber>
    </recommendedName>
</protein>
<evidence type="ECO:0000256" key="7">
    <source>
        <dbReference type="SAM" id="MobiDB-lite"/>
    </source>
</evidence>
<evidence type="ECO:0000256" key="3">
    <source>
        <dbReference type="ARBA" id="ARBA00012438"/>
    </source>
</evidence>
<name>A0A951QEJ1_9CYAN</name>